<dbReference type="AlphaFoldDB" id="G0MNB2"/>
<dbReference type="Pfam" id="PF21673">
    <property type="entry name" value="CCDC93_N"/>
    <property type="match status" value="1"/>
</dbReference>
<dbReference type="HOGENOM" id="CLU_023953_0_0_1"/>
<evidence type="ECO:0000259" key="2">
    <source>
        <dbReference type="Pfam" id="PF21673"/>
    </source>
</evidence>
<dbReference type="InterPro" id="IPR018247">
    <property type="entry name" value="EF_Hand_1_Ca_BS"/>
</dbReference>
<feature type="compositionally biased region" description="Basic and acidic residues" evidence="1">
    <location>
        <begin position="200"/>
        <end position="218"/>
    </location>
</feature>
<dbReference type="OMA" id="MTWCIQT"/>
<dbReference type="PANTHER" id="PTHR16441:SF0">
    <property type="entry name" value="COILED-COIL DOMAIN-CONTAINING PROTEIN 93"/>
    <property type="match status" value="1"/>
</dbReference>
<dbReference type="eggNOG" id="KOG2701">
    <property type="taxonomic scope" value="Eukaryota"/>
</dbReference>
<feature type="region of interest" description="Disordered" evidence="1">
    <location>
        <begin position="200"/>
        <end position="230"/>
    </location>
</feature>
<evidence type="ECO:0000313" key="4">
    <source>
        <dbReference type="Proteomes" id="UP000008068"/>
    </source>
</evidence>
<dbReference type="EMBL" id="GL379803">
    <property type="protein sequence ID" value="EGT38178.1"/>
    <property type="molecule type" value="Genomic_DNA"/>
</dbReference>
<dbReference type="PANTHER" id="PTHR16441">
    <property type="entry name" value="FIDIPIDINE"/>
    <property type="match status" value="1"/>
</dbReference>
<dbReference type="FunCoup" id="G0MNB2">
    <property type="interactions" value="3385"/>
</dbReference>
<dbReference type="Proteomes" id="UP000008068">
    <property type="component" value="Unassembled WGS sequence"/>
</dbReference>
<evidence type="ECO:0000313" key="3">
    <source>
        <dbReference type="EMBL" id="EGT38178.1"/>
    </source>
</evidence>
<name>G0MNB2_CAEBE</name>
<dbReference type="InterPro" id="IPR039116">
    <property type="entry name" value="CCDC93"/>
</dbReference>
<accession>G0MNB2</accession>
<gene>
    <name evidence="3" type="ORF">CAEBREN_19444</name>
</gene>
<evidence type="ECO:0000256" key="1">
    <source>
        <dbReference type="SAM" id="MobiDB-lite"/>
    </source>
</evidence>
<organism evidence="4">
    <name type="scientific">Caenorhabditis brenneri</name>
    <name type="common">Nematode worm</name>
    <dbReference type="NCBI Taxonomy" id="135651"/>
    <lineage>
        <taxon>Eukaryota</taxon>
        <taxon>Metazoa</taxon>
        <taxon>Ecdysozoa</taxon>
        <taxon>Nematoda</taxon>
        <taxon>Chromadorea</taxon>
        <taxon>Rhabditida</taxon>
        <taxon>Rhabditina</taxon>
        <taxon>Rhabditomorpha</taxon>
        <taxon>Rhabditoidea</taxon>
        <taxon>Rhabditidae</taxon>
        <taxon>Peloderinae</taxon>
        <taxon>Caenorhabditis</taxon>
    </lineage>
</organism>
<dbReference type="PROSITE" id="PS00018">
    <property type="entry name" value="EF_HAND_1"/>
    <property type="match status" value="1"/>
</dbReference>
<dbReference type="GO" id="GO:0006893">
    <property type="term" value="P:Golgi to plasma membrane transport"/>
    <property type="evidence" value="ECO:0007669"/>
    <property type="project" value="TreeGrafter"/>
</dbReference>
<proteinExistence type="predicted"/>
<dbReference type="InterPro" id="IPR048747">
    <property type="entry name" value="CCDC93_N"/>
</dbReference>
<dbReference type="OrthoDB" id="16092at2759"/>
<dbReference type="STRING" id="135651.G0MNB2"/>
<keyword evidence="4" id="KW-1185">Reference proteome</keyword>
<sequence length="573" mass="66799">MEQPTVEDEPQVCRNDIIAMLSASGYHRARVVKLNDYDKIVGGIAWAITRCDDVAVAANLLYEESEDQNIKLRTEQSEKIIEALVSVGCPHQISAHQLFGLDFVALKNVVQWLLRRILAPQNENRFKHFTDWFSQVDRNSNNDVAIKEYRRRLKGRRVNQRTMTRYMKRFDTTIIFDLSLDAKCTLAEYVVYSRSGEIEEKPEASEDAKKEEEGKDNLQEASSKKHVPTSTVREMMDKATVENLFKPDTPEVAESRKKICEMIDEFNVAKKLAKLEERLVSEATEFFTAKKEHEELAEKFKRMMDKVNSEEEIDREQLKEIFDSFKSAEKRAAELREHCVKDLKKAQEHQNRLRLNVDEFGKVQAYCPFKREAMEKHAEKVKEIGKSVREAISIQFRLDKYMCNALKSHYRRRNMERIQDSSDLTHEAKSAVIDFNVTVDILTFSTKINSFINEVEKTLLAQPATQEYRDAFVAYMNDVRNQLGEYHWKAKITQDKSKTEKESLAKFRAEIRAKEREVLFTTGELKKLLDVNRLLQKQIAHIAVMEKASENFEKERVEKLMTTAIERMNIPLE</sequence>
<protein>
    <recommendedName>
        <fullName evidence="2">CCDC93 N-terminal domain-containing protein</fullName>
    </recommendedName>
</protein>
<dbReference type="InParanoid" id="G0MNB2"/>
<reference evidence="4" key="1">
    <citation type="submission" date="2011-07" db="EMBL/GenBank/DDBJ databases">
        <authorList>
            <consortium name="Caenorhabditis brenneri Sequencing and Analysis Consortium"/>
            <person name="Wilson R.K."/>
        </authorList>
    </citation>
    <scope>NUCLEOTIDE SEQUENCE [LARGE SCALE GENOMIC DNA]</scope>
    <source>
        <strain evidence="4">PB2801</strain>
    </source>
</reference>
<feature type="domain" description="CCDC93 N-terminal" evidence="2">
    <location>
        <begin position="14"/>
        <end position="118"/>
    </location>
</feature>